<keyword evidence="2" id="KW-1185">Reference proteome</keyword>
<dbReference type="OrthoDB" id="650054at2759"/>
<dbReference type="InterPro" id="IPR025886">
    <property type="entry name" value="PP2-like"/>
</dbReference>
<evidence type="ECO:0000313" key="2">
    <source>
        <dbReference type="Proteomes" id="UP000636709"/>
    </source>
</evidence>
<organism evidence="1 2">
    <name type="scientific">Digitaria exilis</name>
    <dbReference type="NCBI Taxonomy" id="1010633"/>
    <lineage>
        <taxon>Eukaryota</taxon>
        <taxon>Viridiplantae</taxon>
        <taxon>Streptophyta</taxon>
        <taxon>Embryophyta</taxon>
        <taxon>Tracheophyta</taxon>
        <taxon>Spermatophyta</taxon>
        <taxon>Magnoliopsida</taxon>
        <taxon>Liliopsida</taxon>
        <taxon>Poales</taxon>
        <taxon>Poaceae</taxon>
        <taxon>PACMAD clade</taxon>
        <taxon>Panicoideae</taxon>
        <taxon>Panicodae</taxon>
        <taxon>Paniceae</taxon>
        <taxon>Anthephorinae</taxon>
        <taxon>Digitaria</taxon>
    </lineage>
</organism>
<accession>A0A835BI48</accession>
<evidence type="ECO:0008006" key="3">
    <source>
        <dbReference type="Google" id="ProtNLM"/>
    </source>
</evidence>
<dbReference type="Pfam" id="PF14299">
    <property type="entry name" value="PP2"/>
    <property type="match status" value="1"/>
</dbReference>
<name>A0A835BI48_9POAL</name>
<dbReference type="PANTHER" id="PTHR32278">
    <property type="entry name" value="F-BOX DOMAIN-CONTAINING PROTEIN"/>
    <property type="match status" value="1"/>
</dbReference>
<reference evidence="1" key="1">
    <citation type="submission" date="2020-07" db="EMBL/GenBank/DDBJ databases">
        <title>Genome sequence and genetic diversity analysis of an under-domesticated orphan crop, white fonio (Digitaria exilis).</title>
        <authorList>
            <person name="Bennetzen J.L."/>
            <person name="Chen S."/>
            <person name="Ma X."/>
            <person name="Wang X."/>
            <person name="Yssel A.E.J."/>
            <person name="Chaluvadi S.R."/>
            <person name="Johnson M."/>
            <person name="Gangashetty P."/>
            <person name="Hamidou F."/>
            <person name="Sanogo M.D."/>
            <person name="Zwaenepoel A."/>
            <person name="Wallace J."/>
            <person name="Van De Peer Y."/>
            <person name="Van Deynze A."/>
        </authorList>
    </citation>
    <scope>NUCLEOTIDE SEQUENCE</scope>
    <source>
        <tissue evidence="1">Leaves</tissue>
    </source>
</reference>
<dbReference type="PANTHER" id="PTHR32278:SF111">
    <property type="entry name" value="F-BOX PROTEIN PP2-B12-RELATED"/>
    <property type="match status" value="1"/>
</dbReference>
<dbReference type="AlphaFoldDB" id="A0A835BI48"/>
<comment type="caution">
    <text evidence="1">The sequence shown here is derived from an EMBL/GenBank/DDBJ whole genome shotgun (WGS) entry which is preliminary data.</text>
</comment>
<gene>
    <name evidence="1" type="ORF">HU200_035489</name>
</gene>
<dbReference type="Proteomes" id="UP000636709">
    <property type="component" value="Unassembled WGS sequence"/>
</dbReference>
<proteinExistence type="predicted"/>
<dbReference type="InterPro" id="IPR036047">
    <property type="entry name" value="F-box-like_dom_sf"/>
</dbReference>
<protein>
    <recommendedName>
        <fullName evidence="3">F-box domain-containing protein</fullName>
    </recommendedName>
</protein>
<sequence length="277" mass="30619">MEAADACEIERLPEELLSAAICLTTPGDARRAAAVSRAFRAAADCDVVWSRFLPGDLPPLAGDDDGQLSRAPPSNKARFLRLAGRPVVLADGRTVRLSPRRSKNESICYYPLITRSFSEAAELRTVCWLEIRGKIDSKMLSKNSTYSVYLVFKVAREAYGLEHPEQNTSVVLGGIKSARRVCLDGYDSDGEDRASEFYHSLPSGSLLRPKRRNRLEIPQNVLLPKERADGWKELELGMFHNDEGEDGEVCISLAETSSTLKIGLIVQGVEIRPKKQG</sequence>
<evidence type="ECO:0000313" key="1">
    <source>
        <dbReference type="EMBL" id="KAF8697986.1"/>
    </source>
</evidence>
<dbReference type="SUPFAM" id="SSF81383">
    <property type="entry name" value="F-box domain"/>
    <property type="match status" value="1"/>
</dbReference>
<dbReference type="EMBL" id="JACEFO010001866">
    <property type="protein sequence ID" value="KAF8697986.1"/>
    <property type="molecule type" value="Genomic_DNA"/>
</dbReference>